<sequence length="270" mass="28965">MSTSASQKTRFTTLLPSPTTTTVFTTFVTVISTEDDGRTMPFGIYTTTTSALLTLTVSALPASVTSTPTVTTIYSTFKTTIRTGSDGLRLESDNFLISTASTSYTIPISYPTASVVAIVESVTSARSGASSAGYPKSVIIGASLGAGLGAILLGFLLLFLCRQQKQRRHRHRQKIEGIVEKEWSPSESASMNPFSGLSFLRRSRELRHASELENTNCRELEDTGKVELEAERVVCELGSGMSVRSLDKAEGGNMEVTPTVGSKPLDDGRS</sequence>
<reference evidence="3 4" key="1">
    <citation type="journal article" date="2018" name="Nat. Ecol. Evol.">
        <title>Pezizomycetes genomes reveal the molecular basis of ectomycorrhizal truffle lifestyle.</title>
        <authorList>
            <person name="Murat C."/>
            <person name="Payen T."/>
            <person name="Noel B."/>
            <person name="Kuo A."/>
            <person name="Morin E."/>
            <person name="Chen J."/>
            <person name="Kohler A."/>
            <person name="Krizsan K."/>
            <person name="Balestrini R."/>
            <person name="Da Silva C."/>
            <person name="Montanini B."/>
            <person name="Hainaut M."/>
            <person name="Levati E."/>
            <person name="Barry K.W."/>
            <person name="Belfiori B."/>
            <person name="Cichocki N."/>
            <person name="Clum A."/>
            <person name="Dockter R.B."/>
            <person name="Fauchery L."/>
            <person name="Guy J."/>
            <person name="Iotti M."/>
            <person name="Le Tacon F."/>
            <person name="Lindquist E.A."/>
            <person name="Lipzen A."/>
            <person name="Malagnac F."/>
            <person name="Mello A."/>
            <person name="Molinier V."/>
            <person name="Miyauchi S."/>
            <person name="Poulain J."/>
            <person name="Riccioni C."/>
            <person name="Rubini A."/>
            <person name="Sitrit Y."/>
            <person name="Splivallo R."/>
            <person name="Traeger S."/>
            <person name="Wang M."/>
            <person name="Zifcakova L."/>
            <person name="Wipf D."/>
            <person name="Zambonelli A."/>
            <person name="Paolocci F."/>
            <person name="Nowrousian M."/>
            <person name="Ottonello S."/>
            <person name="Baldrian P."/>
            <person name="Spatafora J.W."/>
            <person name="Henrissat B."/>
            <person name="Nagy L.G."/>
            <person name="Aury J.M."/>
            <person name="Wincker P."/>
            <person name="Grigoriev I.V."/>
            <person name="Bonfante P."/>
            <person name="Martin F.M."/>
        </authorList>
    </citation>
    <scope>NUCLEOTIDE SEQUENCE [LARGE SCALE GENOMIC DNA]</scope>
    <source>
        <strain evidence="3 4">RN42</strain>
    </source>
</reference>
<feature type="transmembrane region" description="Helical" evidence="2">
    <location>
        <begin position="138"/>
        <end position="161"/>
    </location>
</feature>
<name>A0A3N4HGU7_ASCIM</name>
<feature type="region of interest" description="Disordered" evidence="1">
    <location>
        <begin position="246"/>
        <end position="270"/>
    </location>
</feature>
<evidence type="ECO:0000256" key="2">
    <source>
        <dbReference type="SAM" id="Phobius"/>
    </source>
</evidence>
<evidence type="ECO:0000313" key="3">
    <source>
        <dbReference type="EMBL" id="RPA72737.1"/>
    </source>
</evidence>
<keyword evidence="2" id="KW-0812">Transmembrane</keyword>
<accession>A0A3N4HGU7</accession>
<dbReference type="EMBL" id="ML119848">
    <property type="protein sequence ID" value="RPA72737.1"/>
    <property type="molecule type" value="Genomic_DNA"/>
</dbReference>
<evidence type="ECO:0000313" key="4">
    <source>
        <dbReference type="Proteomes" id="UP000275078"/>
    </source>
</evidence>
<dbReference type="AlphaFoldDB" id="A0A3N4HGU7"/>
<protein>
    <recommendedName>
        <fullName evidence="5">Mid2 domain-containing protein</fullName>
    </recommendedName>
</protein>
<keyword evidence="2" id="KW-0472">Membrane</keyword>
<keyword evidence="2" id="KW-1133">Transmembrane helix</keyword>
<evidence type="ECO:0000256" key="1">
    <source>
        <dbReference type="SAM" id="MobiDB-lite"/>
    </source>
</evidence>
<dbReference type="Proteomes" id="UP000275078">
    <property type="component" value="Unassembled WGS sequence"/>
</dbReference>
<gene>
    <name evidence="3" type="ORF">BJ508DRAFT_68004</name>
</gene>
<evidence type="ECO:0008006" key="5">
    <source>
        <dbReference type="Google" id="ProtNLM"/>
    </source>
</evidence>
<proteinExistence type="predicted"/>
<organism evidence="3 4">
    <name type="scientific">Ascobolus immersus RN42</name>
    <dbReference type="NCBI Taxonomy" id="1160509"/>
    <lineage>
        <taxon>Eukaryota</taxon>
        <taxon>Fungi</taxon>
        <taxon>Dikarya</taxon>
        <taxon>Ascomycota</taxon>
        <taxon>Pezizomycotina</taxon>
        <taxon>Pezizomycetes</taxon>
        <taxon>Pezizales</taxon>
        <taxon>Ascobolaceae</taxon>
        <taxon>Ascobolus</taxon>
    </lineage>
</organism>
<keyword evidence="4" id="KW-1185">Reference proteome</keyword>